<dbReference type="Proteomes" id="UP000008720">
    <property type="component" value="Chromosome"/>
</dbReference>
<evidence type="ECO:0000313" key="3">
    <source>
        <dbReference type="Proteomes" id="UP000008720"/>
    </source>
</evidence>
<dbReference type="InterPro" id="IPR035986">
    <property type="entry name" value="PKD_dom_sf"/>
</dbReference>
<dbReference type="Pfam" id="PF18911">
    <property type="entry name" value="PKD_4"/>
    <property type="match status" value="1"/>
</dbReference>
<dbReference type="SUPFAM" id="SSF49299">
    <property type="entry name" value="PKD domain"/>
    <property type="match status" value="1"/>
</dbReference>
<dbReference type="CDD" id="cd00146">
    <property type="entry name" value="PKD"/>
    <property type="match status" value="1"/>
</dbReference>
<dbReference type="eggNOG" id="COG5492">
    <property type="taxonomic scope" value="Bacteria"/>
</dbReference>
<dbReference type="PROSITE" id="PS50093">
    <property type="entry name" value="PKD"/>
    <property type="match status" value="1"/>
</dbReference>
<dbReference type="InterPro" id="IPR026444">
    <property type="entry name" value="Secre_tail"/>
</dbReference>
<reference evidence="2 3" key="1">
    <citation type="journal article" date="2011" name="Stand. Genomic Sci.">
        <title>Complete genome sequence of Marivirga tractuosa type strain (H-43).</title>
        <authorList>
            <person name="Pagani I."/>
            <person name="Chertkov O."/>
            <person name="Lapidus A."/>
            <person name="Lucas S."/>
            <person name="Del Rio T.G."/>
            <person name="Tice H."/>
            <person name="Copeland A."/>
            <person name="Cheng J.F."/>
            <person name="Nolan M."/>
            <person name="Saunders E."/>
            <person name="Pitluck S."/>
            <person name="Held B."/>
            <person name="Goodwin L."/>
            <person name="Liolios K."/>
            <person name="Ovchinikova G."/>
            <person name="Ivanova N."/>
            <person name="Mavromatis K."/>
            <person name="Pati A."/>
            <person name="Chen A."/>
            <person name="Palaniappan K."/>
            <person name="Land M."/>
            <person name="Hauser L."/>
            <person name="Jeffries C.D."/>
            <person name="Detter J.C."/>
            <person name="Han C."/>
            <person name="Tapia R."/>
            <person name="Ngatchou-Djao O.D."/>
            <person name="Rohde M."/>
            <person name="Goker M."/>
            <person name="Spring S."/>
            <person name="Sikorski J."/>
            <person name="Woyke T."/>
            <person name="Bristow J."/>
            <person name="Eisen J.A."/>
            <person name="Markowitz V."/>
            <person name="Hugenholtz P."/>
            <person name="Klenk H.P."/>
            <person name="Kyrpides N.C."/>
        </authorList>
    </citation>
    <scope>NUCLEOTIDE SEQUENCE [LARGE SCALE GENOMIC DNA]</scope>
    <source>
        <strain evidence="3">ATCC 23168 / DSM 4126 / NBRC 15989 / NCIMB 1408 / VKM B-1430 / H-43</strain>
    </source>
</reference>
<feature type="domain" description="PKD" evidence="1">
    <location>
        <begin position="3310"/>
        <end position="3367"/>
    </location>
</feature>
<dbReference type="Gene3D" id="2.60.40.10">
    <property type="entry name" value="Immunoglobulins"/>
    <property type="match status" value="1"/>
</dbReference>
<dbReference type="InterPro" id="IPR000601">
    <property type="entry name" value="PKD_dom"/>
</dbReference>
<accession>E4TT28</accession>
<dbReference type="InterPro" id="IPR045828">
    <property type="entry name" value="PKD_Bacteroidetes"/>
</dbReference>
<dbReference type="SMART" id="SM00089">
    <property type="entry name" value="PKD"/>
    <property type="match status" value="1"/>
</dbReference>
<sequence length="3888" mass="408344">MSSLLVMGMKSYADVTITTADLSNICVDGGYYSLTDIVITENLNGDFANTSGATHYYRIELPPNFEFNPAAGTISTSGVGSDIDPSFTTSRGTTYVQIGLVINSENEINSIFFENFEVRAINSSSSGNITRVNSPSGTNATVSGAPLGSIHGTISSLAPPTISSDPLDEAICENGTASFSVSASGSGISYQWQRNAGSGFQDIDISLDGGIYSNFNSPTLNISNAPSSINGHLYQVEITGVCLPTATSSAATLTVNPLPAAPVVTNQSQEYCVNNITFTLPEASGGGGTFNWYSDEELTSFLYTGAVPTQDSDIGFDENVTGTYTAYVAETSAQGCEGEATKVDLWVKLTPNPFPTSTTTTPSSSSVCDGSNLTFTIDTAFAFNSYQLIDQAGDPLSSNVLGNGGSIDIQTISLDRATYGASELVRVKVTRNDTGCSEILTNLQNRNTISITPEPVGTTSTETAICSDVPLAFDLSTSADANTATYNITINTNGLTASAGNPVNGTGFPANEIADDAWINNSGSTVDVIYNITPVSANNCIGNTYTITFPIDPAPIVAADITASVCSGDAVGVNLPASDDNTNTIDSYDITATVSGTLTGTPSEPTGTTSINAISGDAFTNTSGANATITYTITPYIGSCPGNDFDIVVTVQPEPVVAANISTTICSGDNVGVVLPDTDDNGDAITTYDIAAALSGVSGSASTPNGTTSQNAILNDNFTNTSNSNGTVTYTITPYANGCPGNTFDVVVTVQPEPVVAANIPVAICSGDAVATNLPTTDDNGNAIDTYDITVASTGTFSGTPTTAIGTNDETILAGDTFVNNSAADATITYTITPYTSAGCADNTFDLVVTVSPAPIVAADITASVCSGDAVGVNLPASDDNTNTIDSYDITATVSGTLTGTPSEPTGTTSINAISGDTFTNTSGANATITYTITPYIGSCPGNDFDIVVTVQPQPVFSPVPTNITACAGELIDIDFSTLSASDIITWSADNRNVFISPTAPTTGSSSLTFVTASNNTTSDKVTTFTVSASNSVCTTPVTTTFTITIKPTPDILNFFPPEPVCSNENAVDLTTLGLTANIGGGEFTFTGPGVNSVMKTFDATAAGLGTQEIQVTYTTLDGCSKTEEITLLDVIAEPTANAGGSDQVCVNTTYTVNDAVATNSAGLMWSEDGFGTLTNATTINPTYNPHPDDAGNIVTLTLTVSGVSACGDATDTKTLTIDERPESTITTTTAQICETQTLDLIATIAGGATSGNWSITGGNTIGAIGATTDNSGNWTATFSPSGTAFGTVTAQFEATTSNTCAPEVETYTFDVFENPTATIPANFSTCGDASFDLNATLGGSALNGNWAVITNGTPANLSASATSAGITSATYTPDAADYNSLITFQFTAEDPAAGPCGDNTYTVDVTIDEPAGVSISTAPANVCQTQTIALSGDFSGSASSASWSENGNGSLTNISTSGNTVTADYTPTAADIGNTVTFTLTTNNPANTCNAVSQTVDFIIDAPAQATVTTTTAQICETQTLDLIATIAGGATSGNWSITGGNTIGAIGATTDNSGNWTATFSPSGTAFGTVTAQFEATTSNTCAPEVETYTFDVFENPTATIPANFSTCGDASFDLNATLGGSALNGNWAVITNGTPANLSASATSAGITSATYTPDAADYNSLITFQFTAEDPAAGPCGDNTYTVDVTIDEPAGATVTSTATEVCEADPFTLSGTISGGANAGEWRIKTGQTSAAENSGTLSSTTESSGIWSATFTPDGTYQGFVDFEFVAFSANTCSDDVETYTLNIRNIPVVINQSYSYCEDIAGNGTSNQNLTAYNDPITDENLGDVTITWYTNNTLATEVTDDTDVDVSNGETYYAKVQFNSTNCFDVAEVDFTVNPQIVIEAGSNQEICDGEILDLTESTVLPNQSNASNLLWTSSGDGTFDFDSNLRPIYTPGSSDLSNSPITLRLTGSNSTSCTDVFDEMQLTIKPIPVIVDVPDENLCAGESLAPISFNADISGGTFTWSATNFTQLGLGTSSGSGNFPATTAQPNTTGSTITSVVTVNYMLNGCPAGSKTFNINVNPTPVTDDIQDINVCPGEPVNINFNANTIGETFNWNKDGNTVAASPLSTSGSGDISFVSAENFTGSAITSQFTYSATLNSCSSITKTFRVNLLPQPEIDPISPIVVCSFDNISTNFTSDVPGATYSWTNDNTASGIAAAGNGNINVTASENTTSSTIVSNITVTATKDGCVSDVQTFAVTVKPKPVIQAESTLEICPGDAISTIILTDDSGGNSTISWTATNASAIGLPASSGTGNIPSFTAKSNNSTSTITSNITVTSTWNGCVSDQMNFQIRLKPTPIMNAVSDEELCAGENYIVTFGNSLGATTSYTWVNDNPAIGLPASGSGDNINFTAASNTTGSDIVANIQVTPSNNGCVGPDEVFTITLKPTPVISNISDVELCSDDFVSIPFTVDLPNPNLNVSISDNSLIDGGISIVDNKIEFTTSVNTSGVDQTATVSLNAEKNTCTSVETFILTLKYKPVVSSVPDRAAVCPGEIITGQSFGHDVGTGSFGWEITNPLLIGDATASSGTGNLPSFQAANNITGEEIVGYVKYFSTRNACLSDADSFKISIKPAPVITNTDIIFCDDEEANISFSTNTSTTNASGDVTYYWTNSNTSIGVNNPSGTTNDKITASNFFTNTVSATNDNVATIEVYAVIDGCTGPSKTFEVRVKPLPVITTPDVEFSQTTCSGDTFNFNPTANISATQFSWNLVSNPGAVTGVASSGTGNISLDLINNTNTIQTIQYSISTLNGNCPGETSVLNITVYPELNLQPLPAERVVCSGGSFEIALGTTNNVNVGGENVIYEWEVSPNNVGATAGVGTQLIETLTNNKTTGERDTVFYYIRPTLNNGLCVGLRDTLPVIVNPDAIVYAGVDTTVCQGQPVLLEATIDKGASSGSWSGGIPENFNNRNSLSTFYTPSASEVGRTITFTFTSNDPDGSVGPCTAVSDQVDVTIDELPTALITENPFPTGEYCVRNGRLALSGNNTNYSSPDVVFDGPGVEYISAEQRYYFYPDSATVGGPYNITYSVTNANGCVNTDEVAVSVTNGLSAGFRVNNALSVGSDYVVCFNQSEIELIQDERNVIGEFDGNGVEFNAKGVPIFNPTSPDVTDTTEVSFEILDPATGCLSQSSVNIIRLPEPVFEIEESKVCDRDYSIVIQDLTVYDNDYDQIVGQLSYSQVDNNLNKIASIDGDTITFATPGSKEINVTWNFDLGCTQTKTLQVNVGNIESMDFNIDNIKVTNIGQSGTSFTVEEDLASITIQEYIWFFGDGSPLDTTTNQGIEHNFTEAGTYDIILTAIDEYGCPTVVQKTINIVPAITAADLPYFETFENNNGAGWFTIKDSTSTSTSWIYNNGVSSFDNEINSSDYWMTTLNGKAGFREDERSYLVGPTFDLTSLERPTLSFDMFLDFQDGDNSGARVEYNLGDGEWQQLGVLNDELNWYNAENTELFDNDTEDAGQAWADNSNANDERNQVPYVWSRVAHTLDHLKNEGNITFRITFASNDYDEESLGMAIDNFYVGERQKKVLLENFTNTNLREDYITNRTNVENLLTSELGNDLLPLNFHISIPKPDSINLRNSIELDSRASVYSIEESPKLVVDGELFKENIFDSNNDVSEALHKRITRRSLLEPSNLINIDIDENADEHTVRFDATLIPSNDSSANLTTYFFVIEKNVNQSDGLNNIVRKIIPNINGVNMDELTERTVTTFEWEVSSIYYEDLAVVSVLQDRNTNSILEIHVENINQPKSPGQVLSVDNGFESLGISVYPNPSRGKINMAFSKALSSDLKVFILDNSGKILKNTIVSKGSLQRELDLTGFASGVYHIITKNPEGKLNRQKVVIID</sequence>
<dbReference type="InterPro" id="IPR013783">
    <property type="entry name" value="Ig-like_fold"/>
</dbReference>
<dbReference type="HOGENOM" id="CLU_224216_0_0_10"/>
<organism evidence="2 3">
    <name type="scientific">Marivirga tractuosa (strain ATCC 23168 / DSM 4126 / NBRC 15989 / NCIMB 1408 / VKM B-1430 / H-43)</name>
    <name type="common">Microscilla tractuosa</name>
    <name type="synonym">Flexibacter tractuosus</name>
    <dbReference type="NCBI Taxonomy" id="643867"/>
    <lineage>
        <taxon>Bacteria</taxon>
        <taxon>Pseudomonadati</taxon>
        <taxon>Bacteroidota</taxon>
        <taxon>Cytophagia</taxon>
        <taxon>Cytophagales</taxon>
        <taxon>Marivirgaceae</taxon>
        <taxon>Marivirga</taxon>
    </lineage>
</organism>
<dbReference type="InterPro" id="IPR022409">
    <property type="entry name" value="PKD/Chitinase_dom"/>
</dbReference>
<name>E4TT28_MARTH</name>
<dbReference type="STRING" id="643867.Ftrac_0874"/>
<dbReference type="Pfam" id="PF19406">
    <property type="entry name" value="PKD_5"/>
    <property type="match status" value="7"/>
</dbReference>
<dbReference type="RefSeq" id="WP_013453027.1">
    <property type="nucleotide sequence ID" value="NC_014759.1"/>
</dbReference>
<dbReference type="eggNOG" id="COG3291">
    <property type="taxonomic scope" value="Bacteria"/>
</dbReference>
<protein>
    <submittedName>
        <fullName evidence="2">Conserved repeat domain protein</fullName>
    </submittedName>
</protein>
<dbReference type="OrthoDB" id="9792152at2"/>
<proteinExistence type="predicted"/>
<dbReference type="Pfam" id="PF18962">
    <property type="entry name" value="Por_Secre_tail"/>
    <property type="match status" value="1"/>
</dbReference>
<evidence type="ECO:0000313" key="2">
    <source>
        <dbReference type="EMBL" id="ADR20876.1"/>
    </source>
</evidence>
<dbReference type="KEGG" id="mtt:Ftrac_0874"/>
<keyword evidence="3" id="KW-1185">Reference proteome</keyword>
<gene>
    <name evidence="2" type="ordered locus">Ftrac_0874</name>
</gene>
<evidence type="ECO:0000259" key="1">
    <source>
        <dbReference type="PROSITE" id="PS50093"/>
    </source>
</evidence>
<dbReference type="EMBL" id="CP002349">
    <property type="protein sequence ID" value="ADR20876.1"/>
    <property type="molecule type" value="Genomic_DNA"/>
</dbReference>